<sequence length="1000" mass="108219">MCLAPASTRALAVPDPRAPAAVDSRCLFKSSRVDAALAVFRTGGTKLADVRWRGVLSKYKLDGWQTAASIFRAMLKLLVEPDATHHNAVLSACVVGRGWQQSGAVFEGMSQQSLEPDIVSLTTLAGLATRGSWVSALDLLSFTRGLQVDRIICCEVLKSYKKSSKWTLSLRSLARMSESYLRIDSVSCSHFMNTTSRWLVALQAIRWFQLPQGKAGLLPFNILQNSYSSTEWESAAAGLDHACHSRLCPDEISFCVSLKKQCWLLVAGAFALLHKMQSQEVRPNINCYNCLVHVSSSNWPVVLKILLCVQQQLILPDTVTLNTCVGSIGAASGNTWALPLVLVEAAGVQRDSITWLSLLEPLAWTRAVHFLRSMPVEQVRPSAHCTSAVTKSCKNLGLWRLSLSLLSHSADRSDCTACSTATATCAAASCWQMALYLTGIERWGLQQDNVSLNSCASVLEKNHAWSYVICLLEHIRTRQVKISQESHRPAISACGISVCWVQALACWENLQVSSRPDIASCNVALSIYEKRGSLLWRSTLELWRSLHASHFAPDDISFNTAISSCEKGETANSGSVDSPSGGKCLAVWFKQVDNGDMERSIHPGSHYRHLNTVWQSIADTGIYDMVAAESSGGAAAQALRALRRAAQLHTERRGTVTAKPGKIVQSAPRAIRGRGTGAAQTDVASQHSQLSATQPASQLPLSQSETVPGWEQFGSQREAWASMSTQTPSHFPPSSTDASQRGSQDGRDCPASCQWVFKSASRVTPTYFGVGAVGVGAASACLSRHGASLWSRTTCADAEKRPAWQHPPPAVPTMKERWNGKSPARDKGPSFWRSHGNGQGRYASTRGAKEDHLARSGTPRASFAEAPSDAVPSSMLSETLSSQRLPGRSLEEQTERASCLQAVGLAVTQGPVATAMVLSASCSSYDHGVSTKMASAITAEAADRASLPCVSLTAFVAPVAARSDTTVFVVRFARSCRIPRCEWAGSRRWKLMLVTQGNMH</sequence>
<evidence type="ECO:0000256" key="2">
    <source>
        <dbReference type="SAM" id="MobiDB-lite"/>
    </source>
</evidence>
<dbReference type="Proteomes" id="UP000601435">
    <property type="component" value="Unassembled WGS sequence"/>
</dbReference>
<feature type="region of interest" description="Disordered" evidence="2">
    <location>
        <begin position="650"/>
        <end position="750"/>
    </location>
</feature>
<proteinExistence type="predicted"/>
<evidence type="ECO:0000313" key="4">
    <source>
        <dbReference type="Proteomes" id="UP000601435"/>
    </source>
</evidence>
<organism evidence="3 4">
    <name type="scientific">Symbiodinium necroappetens</name>
    <dbReference type="NCBI Taxonomy" id="1628268"/>
    <lineage>
        <taxon>Eukaryota</taxon>
        <taxon>Sar</taxon>
        <taxon>Alveolata</taxon>
        <taxon>Dinophyceae</taxon>
        <taxon>Suessiales</taxon>
        <taxon>Symbiodiniaceae</taxon>
        <taxon>Symbiodinium</taxon>
    </lineage>
</organism>
<feature type="compositionally biased region" description="Polar residues" evidence="2">
    <location>
        <begin position="678"/>
        <end position="706"/>
    </location>
</feature>
<dbReference type="PANTHER" id="PTHR47447">
    <property type="entry name" value="OS03G0856100 PROTEIN"/>
    <property type="match status" value="1"/>
</dbReference>
<dbReference type="InterPro" id="IPR011990">
    <property type="entry name" value="TPR-like_helical_dom_sf"/>
</dbReference>
<dbReference type="OrthoDB" id="10321146at2759"/>
<dbReference type="PANTHER" id="PTHR47447:SF23">
    <property type="entry name" value="PENTACOTRIPEPTIDE-REPEAT REGION OF PRORP DOMAIN-CONTAINING PROTEIN"/>
    <property type="match status" value="1"/>
</dbReference>
<dbReference type="AlphaFoldDB" id="A0A812K023"/>
<evidence type="ECO:0000256" key="1">
    <source>
        <dbReference type="ARBA" id="ARBA00022737"/>
    </source>
</evidence>
<dbReference type="Pfam" id="PF13812">
    <property type="entry name" value="PPR_3"/>
    <property type="match status" value="1"/>
</dbReference>
<dbReference type="Gene3D" id="1.25.40.10">
    <property type="entry name" value="Tetratricopeptide repeat domain"/>
    <property type="match status" value="3"/>
</dbReference>
<gene>
    <name evidence="3" type="primary">Rf1</name>
    <name evidence="3" type="ORF">SNEC2469_LOCUS2807</name>
</gene>
<keyword evidence="1" id="KW-0677">Repeat</keyword>
<feature type="compositionally biased region" description="Polar residues" evidence="2">
    <location>
        <begin position="722"/>
        <end position="743"/>
    </location>
</feature>
<dbReference type="InterPro" id="IPR002885">
    <property type="entry name" value="PPR_rpt"/>
</dbReference>
<evidence type="ECO:0000313" key="3">
    <source>
        <dbReference type="EMBL" id="CAE7220792.1"/>
    </source>
</evidence>
<name>A0A812K023_9DINO</name>
<accession>A0A812K023</accession>
<dbReference type="EMBL" id="CAJNJA010007138">
    <property type="protein sequence ID" value="CAE7220792.1"/>
    <property type="molecule type" value="Genomic_DNA"/>
</dbReference>
<protein>
    <submittedName>
        <fullName evidence="3">Rf1 protein</fullName>
    </submittedName>
</protein>
<feature type="region of interest" description="Disordered" evidence="2">
    <location>
        <begin position="800"/>
        <end position="889"/>
    </location>
</feature>
<comment type="caution">
    <text evidence="3">The sequence shown here is derived from an EMBL/GenBank/DDBJ whole genome shotgun (WGS) entry which is preliminary data.</text>
</comment>
<keyword evidence="4" id="KW-1185">Reference proteome</keyword>
<reference evidence="3" key="1">
    <citation type="submission" date="2021-02" db="EMBL/GenBank/DDBJ databases">
        <authorList>
            <person name="Dougan E. K."/>
            <person name="Rhodes N."/>
            <person name="Thang M."/>
            <person name="Chan C."/>
        </authorList>
    </citation>
    <scope>NUCLEOTIDE SEQUENCE</scope>
</reference>
<feature type="compositionally biased region" description="Polar residues" evidence="2">
    <location>
        <begin position="874"/>
        <end position="884"/>
    </location>
</feature>
<feature type="compositionally biased region" description="Basic and acidic residues" evidence="2">
    <location>
        <begin position="814"/>
        <end position="828"/>
    </location>
</feature>